<comment type="caution">
    <text evidence="1">The sequence shown here is derived from an EMBL/GenBank/DDBJ whole genome shotgun (WGS) entry which is preliminary data.</text>
</comment>
<organism evidence="1 2">
    <name type="scientific">Leptospira ryugenii</name>
    <dbReference type="NCBI Taxonomy" id="1917863"/>
    <lineage>
        <taxon>Bacteria</taxon>
        <taxon>Pseudomonadati</taxon>
        <taxon>Spirochaetota</taxon>
        <taxon>Spirochaetia</taxon>
        <taxon>Leptospirales</taxon>
        <taxon>Leptospiraceae</taxon>
        <taxon>Leptospira</taxon>
    </lineage>
</organism>
<dbReference type="EMBL" id="BFBB01000007">
    <property type="protein sequence ID" value="GBF50830.1"/>
    <property type="molecule type" value="Genomic_DNA"/>
</dbReference>
<dbReference type="Proteomes" id="UP000245133">
    <property type="component" value="Unassembled WGS sequence"/>
</dbReference>
<dbReference type="AlphaFoldDB" id="A0A2P2E1T5"/>
<gene>
    <name evidence="1" type="ORF">LPTSP4_23570</name>
</gene>
<proteinExistence type="predicted"/>
<name>A0A2P2E1T5_9LEPT</name>
<evidence type="ECO:0000313" key="2">
    <source>
        <dbReference type="Proteomes" id="UP000245133"/>
    </source>
</evidence>
<reference evidence="1 2" key="1">
    <citation type="submission" date="2018-02" db="EMBL/GenBank/DDBJ databases">
        <title>Novel Leptospira species isolated from soil and water in Japan.</title>
        <authorList>
            <person name="Nakao R."/>
            <person name="Masuzawa T."/>
        </authorList>
    </citation>
    <scope>NUCLEOTIDE SEQUENCE [LARGE SCALE GENOMIC DNA]</scope>
    <source>
        <strain evidence="1 2">YH101</strain>
    </source>
</reference>
<sequence>MIDRYCSRVYELALYNRALLDQDTILAKEDTMRLNCILSDTTYDDLLELSYIAMVNRTKMFRILLNWDTERPEPRVRLVA</sequence>
<evidence type="ECO:0000313" key="1">
    <source>
        <dbReference type="EMBL" id="GBF50830.1"/>
    </source>
</evidence>
<protein>
    <submittedName>
        <fullName evidence="1">Uncharacterized protein</fullName>
    </submittedName>
</protein>
<accession>A0A2P2E1T5</accession>
<keyword evidence="2" id="KW-1185">Reference proteome</keyword>